<feature type="transmembrane region" description="Helical" evidence="1">
    <location>
        <begin position="102"/>
        <end position="124"/>
    </location>
</feature>
<dbReference type="Proteomes" id="UP000284706">
    <property type="component" value="Unassembled WGS sequence"/>
</dbReference>
<keyword evidence="1" id="KW-1133">Transmembrane helix</keyword>
<name>A0A409WKU8_9AGAR</name>
<gene>
    <name evidence="2" type="ORF">CVT26_004094</name>
</gene>
<feature type="transmembrane region" description="Helical" evidence="1">
    <location>
        <begin position="212"/>
        <end position="237"/>
    </location>
</feature>
<feature type="transmembrane region" description="Helical" evidence="1">
    <location>
        <begin position="731"/>
        <end position="753"/>
    </location>
</feature>
<reference evidence="2 3" key="1">
    <citation type="journal article" date="2018" name="Evol. Lett.">
        <title>Horizontal gene cluster transfer increased hallucinogenic mushroom diversity.</title>
        <authorList>
            <person name="Reynolds H.T."/>
            <person name="Vijayakumar V."/>
            <person name="Gluck-Thaler E."/>
            <person name="Korotkin H.B."/>
            <person name="Matheny P.B."/>
            <person name="Slot J.C."/>
        </authorList>
    </citation>
    <scope>NUCLEOTIDE SEQUENCE [LARGE SCALE GENOMIC DNA]</scope>
    <source>
        <strain evidence="2 3">SRW20</strain>
    </source>
</reference>
<feature type="transmembrane region" description="Helical" evidence="1">
    <location>
        <begin position="243"/>
        <end position="266"/>
    </location>
</feature>
<keyword evidence="3" id="KW-1185">Reference proteome</keyword>
<protein>
    <submittedName>
        <fullName evidence="2">Uncharacterized protein</fullName>
    </submittedName>
</protein>
<dbReference type="EMBL" id="NHYE01005021">
    <property type="protein sequence ID" value="PPQ79109.1"/>
    <property type="molecule type" value="Genomic_DNA"/>
</dbReference>
<dbReference type="AlphaFoldDB" id="A0A409WKU8"/>
<accession>A0A409WKU8</accession>
<comment type="caution">
    <text evidence="2">The sequence shown here is derived from an EMBL/GenBank/DDBJ whole genome shotgun (WGS) entry which is preliminary data.</text>
</comment>
<feature type="transmembrane region" description="Helical" evidence="1">
    <location>
        <begin position="573"/>
        <end position="594"/>
    </location>
</feature>
<feature type="transmembrane region" description="Helical" evidence="1">
    <location>
        <begin position="422"/>
        <end position="443"/>
    </location>
</feature>
<dbReference type="OrthoDB" id="3351617at2759"/>
<evidence type="ECO:0000313" key="3">
    <source>
        <dbReference type="Proteomes" id="UP000284706"/>
    </source>
</evidence>
<evidence type="ECO:0000256" key="1">
    <source>
        <dbReference type="SAM" id="Phobius"/>
    </source>
</evidence>
<feature type="transmembrane region" description="Helical" evidence="1">
    <location>
        <begin position="55"/>
        <end position="82"/>
    </location>
</feature>
<feature type="transmembrane region" description="Helical" evidence="1">
    <location>
        <begin position="614"/>
        <end position="634"/>
    </location>
</feature>
<feature type="transmembrane region" description="Helical" evidence="1">
    <location>
        <begin position="14"/>
        <end position="34"/>
    </location>
</feature>
<feature type="transmembrane region" description="Helical" evidence="1">
    <location>
        <begin position="705"/>
        <end position="725"/>
    </location>
</feature>
<feature type="transmembrane region" description="Helical" evidence="1">
    <location>
        <begin position="136"/>
        <end position="158"/>
    </location>
</feature>
<feature type="transmembrane region" description="Helical" evidence="1">
    <location>
        <begin position="337"/>
        <end position="360"/>
    </location>
</feature>
<evidence type="ECO:0000313" key="2">
    <source>
        <dbReference type="EMBL" id="PPQ79109.1"/>
    </source>
</evidence>
<sequence length="852" mass="95229">MDTEGTSQYPVERAIYVSSVLSGVLYGVLVYMVFQSYYLLKNCKKGTSLRSRTFYIFYGFIQLFLATAEICLNSLAGQLMLIDYRNSPEGPFAYYLSISGGWFGISVISCQVVSVAMADALLLYRCYIIWNKNIRVVIFPLLLYVAEFAMGITVPVALARSHASFLHSPSTKFSIPWVSLECSLTALLTLLIVGRILYVVHDMKTQGVHLHSDYTGVVSVLVEAAIPLSLSGMVFAVCIARNLAATVPFACIWGLLVAIAPQSIILRVALGRAWTANIAIQQTAMRFNFNKESLHGRTFYIFYGFVQLFFATVELSLNSLVGQMMWIDYRDAPGGPFAYYLSSSGSWFGISIIACEVVAVGMADGLLLYRCYIIWGANIRVVLFPLLLYIAELVKVAEMRCHKMTSSMDLHVADMTSYPIEYSIYVSNILSGILYGVLVYMVFQSTHLLRIFYKESFRNRTFYIFYGFMQLFLATVEVSLNSLVGLLMWIDYRDAPGGPIAYYLSSSSKWFGISEIACDVVSVGMADGLLVSQISTLVLIGSQSRLLYDTPDPAVSMLYHLEFQYTHRDIASLAVYLSACYWLQVTGVATVVAIARSHVTFLDPPSTRFSRPSVILECSVTVLSTLLIVGRIFYVSHNLRSQGLRFNTNFSGVVAILVEAAIPLSISGLVTAVCIARNSAATVLFAHIWRMLAHCIPGVRPVMSMFKHLILTLFAISLYIIYNIFTAICQLFLALLDCPTALPFVVPIIHYLFPRMRFVLPVLQRVYLSYRTAILICFRAFTFFHRVMLAAAVYCFSLLQQRHIMDCLLLGLKSALLVYARRRFGAASNHSIVSRVLGRRLAGSSQQIRIRA</sequence>
<feature type="transmembrane region" description="Helical" evidence="1">
    <location>
        <begin position="646"/>
        <end position="664"/>
    </location>
</feature>
<dbReference type="InParanoid" id="A0A409WKU8"/>
<keyword evidence="1" id="KW-0472">Membrane</keyword>
<feature type="transmembrane region" description="Helical" evidence="1">
    <location>
        <begin position="178"/>
        <end position="200"/>
    </location>
</feature>
<feature type="transmembrane region" description="Helical" evidence="1">
    <location>
        <begin position="773"/>
        <end position="799"/>
    </location>
</feature>
<feature type="transmembrane region" description="Helical" evidence="1">
    <location>
        <begin position="299"/>
        <end position="317"/>
    </location>
</feature>
<keyword evidence="1" id="KW-0812">Transmembrane</keyword>
<feature type="transmembrane region" description="Helical" evidence="1">
    <location>
        <begin position="372"/>
        <end position="391"/>
    </location>
</feature>
<feature type="transmembrane region" description="Helical" evidence="1">
    <location>
        <begin position="463"/>
        <end position="490"/>
    </location>
</feature>
<organism evidence="2 3">
    <name type="scientific">Gymnopilus dilepis</name>
    <dbReference type="NCBI Taxonomy" id="231916"/>
    <lineage>
        <taxon>Eukaryota</taxon>
        <taxon>Fungi</taxon>
        <taxon>Dikarya</taxon>
        <taxon>Basidiomycota</taxon>
        <taxon>Agaricomycotina</taxon>
        <taxon>Agaricomycetes</taxon>
        <taxon>Agaricomycetidae</taxon>
        <taxon>Agaricales</taxon>
        <taxon>Agaricineae</taxon>
        <taxon>Hymenogastraceae</taxon>
        <taxon>Gymnopilus</taxon>
    </lineage>
</organism>
<proteinExistence type="predicted"/>